<feature type="domain" description="Polysaccharide pyruvyl transferase" evidence="2">
    <location>
        <begin position="91"/>
        <end position="365"/>
    </location>
</feature>
<sequence length="434" mass="50120">MKRRITNTSIHRQRVKSSLSLMGWLLPALESYCHDEAMFLKFYTYLKRFFTAALYFNYLAAYLIIGLFRKRVLLLNYTALARHLGCRMTSASLIRLIQQKGGSVVFPFPLIYGKYKLNALPAASGIDLFAENYLKKNILFGFLVAICDVVVLNGEGNIYEYADWKNGIVPVELLLQAYIAKKKYNKKVLITNHSFDFIRNSGGSFREYIQLIYPQLDALIVRDRRSYDRLMELGISQVSLSADAAFLTSYSTDVRRRDHLMKKIGVRKEYAVIFLKTNVAEIPEVNLSGMIKLIKNTLNQEVILMPTTDSESIFLRNFRREAKVVDFNYSIRDLLDFLARASFVVSGRFHYCIFSVLARAPFLPFKSNTDKIEGLVDELGYPLRTMDFLRYNEPEMLANFNYLLKNRQSLRELLGGRIPYMQELASKNIPEAFP</sequence>
<dbReference type="Proteomes" id="UP000229641">
    <property type="component" value="Unassembled WGS sequence"/>
</dbReference>
<dbReference type="PANTHER" id="PTHR36836:SF1">
    <property type="entry name" value="COLANIC ACID BIOSYNTHESIS PROTEIN WCAK"/>
    <property type="match status" value="1"/>
</dbReference>
<gene>
    <name evidence="3" type="ORF">COV72_03400</name>
</gene>
<organism evidence="3 4">
    <name type="scientific">Candidatus Ghiorseimicrobium undicola</name>
    <dbReference type="NCBI Taxonomy" id="1974746"/>
    <lineage>
        <taxon>Bacteria</taxon>
        <taxon>Pseudomonadati</taxon>
        <taxon>Candidatus Omnitrophota</taxon>
        <taxon>Candidatus Ghiorseimicrobium</taxon>
    </lineage>
</organism>
<evidence type="ECO:0000259" key="2">
    <source>
        <dbReference type="Pfam" id="PF04230"/>
    </source>
</evidence>
<reference evidence="3 4" key="1">
    <citation type="submission" date="2017-09" db="EMBL/GenBank/DDBJ databases">
        <title>Depth-based differentiation of microbial function through sediment-hosted aquifers and enrichment of novel symbionts in the deep terrestrial subsurface.</title>
        <authorList>
            <person name="Probst A.J."/>
            <person name="Ladd B."/>
            <person name="Jarett J.K."/>
            <person name="Geller-Mcgrath D.E."/>
            <person name="Sieber C.M."/>
            <person name="Emerson J.B."/>
            <person name="Anantharaman K."/>
            <person name="Thomas B.C."/>
            <person name="Malmstrom R."/>
            <person name="Stieglmeier M."/>
            <person name="Klingl A."/>
            <person name="Woyke T."/>
            <person name="Ryan C.M."/>
            <person name="Banfield J.F."/>
        </authorList>
    </citation>
    <scope>NUCLEOTIDE SEQUENCE [LARGE SCALE GENOMIC DNA]</scope>
    <source>
        <strain evidence="3">CG11_big_fil_rev_8_21_14_0_20_42_13</strain>
    </source>
</reference>
<keyword evidence="1" id="KW-0472">Membrane</keyword>
<protein>
    <recommendedName>
        <fullName evidence="2">Polysaccharide pyruvyl transferase domain-containing protein</fullName>
    </recommendedName>
</protein>
<dbReference type="InterPro" id="IPR007345">
    <property type="entry name" value="Polysacch_pyruvyl_Trfase"/>
</dbReference>
<comment type="caution">
    <text evidence="3">The sequence shown here is derived from an EMBL/GenBank/DDBJ whole genome shotgun (WGS) entry which is preliminary data.</text>
</comment>
<keyword evidence="1" id="KW-0812">Transmembrane</keyword>
<name>A0A2H0LYD9_9BACT</name>
<feature type="transmembrane region" description="Helical" evidence="1">
    <location>
        <begin position="49"/>
        <end position="68"/>
    </location>
</feature>
<dbReference type="Pfam" id="PF04230">
    <property type="entry name" value="PS_pyruv_trans"/>
    <property type="match status" value="1"/>
</dbReference>
<dbReference type="EMBL" id="PCWA01000045">
    <property type="protein sequence ID" value="PIQ89401.1"/>
    <property type="molecule type" value="Genomic_DNA"/>
</dbReference>
<proteinExistence type="predicted"/>
<keyword evidence="1" id="KW-1133">Transmembrane helix</keyword>
<evidence type="ECO:0000256" key="1">
    <source>
        <dbReference type="SAM" id="Phobius"/>
    </source>
</evidence>
<dbReference type="AlphaFoldDB" id="A0A2H0LYD9"/>
<evidence type="ECO:0000313" key="4">
    <source>
        <dbReference type="Proteomes" id="UP000229641"/>
    </source>
</evidence>
<evidence type="ECO:0000313" key="3">
    <source>
        <dbReference type="EMBL" id="PIQ89401.1"/>
    </source>
</evidence>
<dbReference type="PANTHER" id="PTHR36836">
    <property type="entry name" value="COLANIC ACID BIOSYNTHESIS PROTEIN WCAK"/>
    <property type="match status" value="1"/>
</dbReference>
<accession>A0A2H0LYD9</accession>